<organism evidence="1 2">
    <name type="scientific">Edwardsiella tarda</name>
    <dbReference type="NCBI Taxonomy" id="636"/>
    <lineage>
        <taxon>Bacteria</taxon>
        <taxon>Pseudomonadati</taxon>
        <taxon>Pseudomonadota</taxon>
        <taxon>Gammaproteobacteria</taxon>
        <taxon>Enterobacterales</taxon>
        <taxon>Hafniaceae</taxon>
        <taxon>Edwardsiella</taxon>
    </lineage>
</organism>
<accession>A0A2A7U7K4</accession>
<comment type="caution">
    <text evidence="1">The sequence shown here is derived from an EMBL/GenBank/DDBJ whole genome shotgun (WGS) entry which is preliminary data.</text>
</comment>
<protein>
    <submittedName>
        <fullName evidence="1">GNAT family acetyltransferase</fullName>
    </submittedName>
</protein>
<evidence type="ECO:0000313" key="2">
    <source>
        <dbReference type="Proteomes" id="UP000219788"/>
    </source>
</evidence>
<name>A0A2A7U7K4_EDWTA</name>
<dbReference type="OrthoDB" id="6415847at2"/>
<sequence length="82" mass="8972">MSRENSAMAAAHRDRAEALASRGLYRRAITELTAAAMYADVSQIGSIVVRRNEISRRVRCVQRASGDPRMDYDNCVGGGLAE</sequence>
<keyword evidence="1" id="KW-0808">Transferase</keyword>
<dbReference type="Proteomes" id="UP000219788">
    <property type="component" value="Unassembled WGS sequence"/>
</dbReference>
<proteinExistence type="predicted"/>
<dbReference type="GO" id="GO:0016740">
    <property type="term" value="F:transferase activity"/>
    <property type="evidence" value="ECO:0007669"/>
    <property type="project" value="UniProtKB-KW"/>
</dbReference>
<dbReference type="AlphaFoldDB" id="A0A2A7U7K4"/>
<reference evidence="2" key="1">
    <citation type="submission" date="2017-09" db="EMBL/GenBank/DDBJ databases">
        <title>FDA dAtabase for Regulatory Grade micrObial Sequences (FDA-ARGOS): Supporting development and validation of Infectious Disease Dx tests.</title>
        <authorList>
            <person name="Goldberg B."/>
            <person name="Campos J."/>
            <person name="Tallon L."/>
            <person name="Sadzewicz L."/>
            <person name="Ott S."/>
            <person name="Zhao X."/>
            <person name="Nagaraj S."/>
            <person name="Vavikolanu K."/>
            <person name="Aluvathingal J."/>
            <person name="Nadendla S."/>
            <person name="Geyer C."/>
            <person name="Sichtig H."/>
        </authorList>
    </citation>
    <scope>NUCLEOTIDE SEQUENCE [LARGE SCALE GENOMIC DNA]</scope>
    <source>
        <strain evidence="2">FDAARGOS_370</strain>
    </source>
</reference>
<gene>
    <name evidence="1" type="ORF">CRM76_00890</name>
</gene>
<evidence type="ECO:0000313" key="1">
    <source>
        <dbReference type="EMBL" id="PEH74320.1"/>
    </source>
</evidence>
<dbReference type="EMBL" id="PDDV01000005">
    <property type="protein sequence ID" value="PEH74320.1"/>
    <property type="molecule type" value="Genomic_DNA"/>
</dbReference>